<evidence type="ECO:0000256" key="8">
    <source>
        <dbReference type="ARBA" id="ARBA00023170"/>
    </source>
</evidence>
<dbReference type="PRINTS" id="PR00258">
    <property type="entry name" value="SPERACTRCPTR"/>
</dbReference>
<accession>A0A1X7SGB8</accession>
<dbReference type="Pfam" id="PF00530">
    <property type="entry name" value="SRCR"/>
    <property type="match status" value="2"/>
</dbReference>
<evidence type="ECO:0000256" key="6">
    <source>
        <dbReference type="ARBA" id="ARBA00023136"/>
    </source>
</evidence>
<dbReference type="PROSITE" id="PS50287">
    <property type="entry name" value="SRCR_2"/>
    <property type="match status" value="3"/>
</dbReference>
<dbReference type="FunFam" id="3.10.250.10:FF:000007">
    <property type="entry name" value="Soluble scavenger receptor cysteine-rich domain-containing protein SSC5D"/>
    <property type="match status" value="1"/>
</dbReference>
<evidence type="ECO:0000256" key="7">
    <source>
        <dbReference type="ARBA" id="ARBA00023157"/>
    </source>
</evidence>
<reference evidence="12" key="1">
    <citation type="submission" date="2017-05" db="UniProtKB">
        <authorList>
            <consortium name="EnsemblMetazoa"/>
        </authorList>
    </citation>
    <scope>IDENTIFICATION</scope>
</reference>
<keyword evidence="3" id="KW-0732">Signal</keyword>
<evidence type="ECO:0000256" key="9">
    <source>
        <dbReference type="ARBA" id="ARBA00023180"/>
    </source>
</evidence>
<dbReference type="InterPro" id="IPR001190">
    <property type="entry name" value="SRCR"/>
</dbReference>
<keyword evidence="4" id="KW-0677">Repeat</keyword>
<dbReference type="PANTHER" id="PTHR48071">
    <property type="entry name" value="SRCR DOMAIN-CONTAINING PROTEIN"/>
    <property type="match status" value="1"/>
</dbReference>
<dbReference type="InterPro" id="IPR036772">
    <property type="entry name" value="SRCR-like_dom_sf"/>
</dbReference>
<keyword evidence="2" id="KW-0812">Transmembrane</keyword>
<keyword evidence="9" id="KW-0325">Glycoprotein</keyword>
<keyword evidence="5" id="KW-1133">Transmembrane helix</keyword>
<feature type="domain" description="SRCR" evidence="11">
    <location>
        <begin position="171"/>
        <end position="274"/>
    </location>
</feature>
<feature type="disulfide bond" evidence="10">
    <location>
        <begin position="240"/>
        <end position="250"/>
    </location>
</feature>
<dbReference type="SMART" id="SM00202">
    <property type="entry name" value="SR"/>
    <property type="match status" value="2"/>
</dbReference>
<comment type="subcellular location">
    <subcellularLocation>
        <location evidence="1">Membrane</location>
        <topology evidence="1">Single-pass membrane protein</topology>
    </subcellularLocation>
</comment>
<keyword evidence="8" id="KW-0675">Receptor</keyword>
<evidence type="ECO:0000256" key="2">
    <source>
        <dbReference type="ARBA" id="ARBA00022692"/>
    </source>
</evidence>
<dbReference type="PANTHER" id="PTHR48071:SF18">
    <property type="entry name" value="DELETED IN MALIGNANT BRAIN TUMORS 1 PROTEIN-RELATED"/>
    <property type="match status" value="1"/>
</dbReference>
<name>A0A1X7SGB8_AMPQE</name>
<evidence type="ECO:0000256" key="1">
    <source>
        <dbReference type="ARBA" id="ARBA00004167"/>
    </source>
</evidence>
<evidence type="ECO:0000256" key="4">
    <source>
        <dbReference type="ARBA" id="ARBA00022737"/>
    </source>
</evidence>
<organism evidence="12">
    <name type="scientific">Amphimedon queenslandica</name>
    <name type="common">Sponge</name>
    <dbReference type="NCBI Taxonomy" id="400682"/>
    <lineage>
        <taxon>Eukaryota</taxon>
        <taxon>Metazoa</taxon>
        <taxon>Porifera</taxon>
        <taxon>Demospongiae</taxon>
        <taxon>Heteroscleromorpha</taxon>
        <taxon>Haplosclerida</taxon>
        <taxon>Niphatidae</taxon>
        <taxon>Amphimedon</taxon>
    </lineage>
</organism>
<evidence type="ECO:0000256" key="5">
    <source>
        <dbReference type="ARBA" id="ARBA00022989"/>
    </source>
</evidence>
<dbReference type="SUPFAM" id="SSF56487">
    <property type="entry name" value="SRCR-like"/>
    <property type="match status" value="2"/>
</dbReference>
<feature type="disulfide bond" evidence="10">
    <location>
        <begin position="17"/>
        <end position="27"/>
    </location>
</feature>
<feature type="disulfide bond" evidence="10">
    <location>
        <begin position="128"/>
        <end position="138"/>
    </location>
</feature>
<evidence type="ECO:0000313" key="12">
    <source>
        <dbReference type="EnsemblMetazoa" id="Aqu2.1.01132_001"/>
    </source>
</evidence>
<dbReference type="AlphaFoldDB" id="A0A1X7SGB8"/>
<feature type="domain" description="SRCR" evidence="11">
    <location>
        <begin position="60"/>
        <end position="157"/>
    </location>
</feature>
<evidence type="ECO:0000256" key="3">
    <source>
        <dbReference type="ARBA" id="ARBA00022729"/>
    </source>
</evidence>
<dbReference type="PROSITE" id="PS00420">
    <property type="entry name" value="SRCR_1"/>
    <property type="match status" value="1"/>
</dbReference>
<evidence type="ECO:0000259" key="11">
    <source>
        <dbReference type="PROSITE" id="PS50287"/>
    </source>
</evidence>
<feature type="domain" description="SRCR" evidence="11">
    <location>
        <begin position="1"/>
        <end position="52"/>
    </location>
</feature>
<proteinExistence type="predicted"/>
<comment type="caution">
    <text evidence="10">Lacks conserved residue(s) required for the propagation of feature annotation.</text>
</comment>
<dbReference type="STRING" id="400682.A0A1X7SGB8"/>
<dbReference type="EnsemblMetazoa" id="Aqu2.1.01132_001">
    <property type="protein sequence ID" value="Aqu2.1.01132_001"/>
    <property type="gene ID" value="Aqu2.1.01132"/>
</dbReference>
<evidence type="ECO:0000256" key="10">
    <source>
        <dbReference type="PROSITE-ProRule" id="PRU00196"/>
    </source>
</evidence>
<dbReference type="OrthoDB" id="536948at2759"/>
<keyword evidence="6" id="KW-0472">Membrane</keyword>
<dbReference type="InParanoid" id="A0A1X7SGB8"/>
<dbReference type="Gene3D" id="3.10.250.10">
    <property type="entry name" value="SRCR-like domain"/>
    <property type="match status" value="2"/>
</dbReference>
<protein>
    <recommendedName>
        <fullName evidence="11">SRCR domain-containing protein</fullName>
    </recommendedName>
</protein>
<keyword evidence="7 10" id="KW-1015">Disulfide bond</keyword>
<dbReference type="GO" id="GO:0016020">
    <property type="term" value="C:membrane"/>
    <property type="evidence" value="ECO:0007669"/>
    <property type="project" value="UniProtKB-SubCell"/>
</dbReference>
<sequence>MHHPLDRLQLWHCYLSCNGDETNLLNCDQNYYYTNTQSHCQSHYYDAAIVCERHCDSYDMRLRDGNTRYGRVEVCISETWTTVCGNQWNYGDASVACRQLGLSPYGSIPLTSYYYHNIWSYGIIYPNCTGIESVIWNCSHVETNNCLDNSDAGVICQTGNIEPVDCVSGDVRLINGTLKSQGRLEVCIGNVWGTVCGRSWDNYDSQVVCKQLGYQRLGASYGYELYGHGSGPILFGYMYCNGHEESLFDCSRNVQSVVSGSCADHYYDIGLKCE</sequence>
<dbReference type="FunFam" id="3.10.250.10:FF:000016">
    <property type="entry name" value="Scavenger receptor cysteine-rich protein type 12"/>
    <property type="match status" value="1"/>
</dbReference>